<keyword evidence="1" id="KW-1133">Transmembrane helix</keyword>
<dbReference type="GO" id="GO:0042500">
    <property type="term" value="F:aspartic endopeptidase activity, intramembrane cleaving"/>
    <property type="evidence" value="ECO:0007669"/>
    <property type="project" value="InterPro"/>
</dbReference>
<keyword evidence="1" id="KW-0472">Membrane</keyword>
<dbReference type="EMBL" id="BLLF01000187">
    <property type="protein sequence ID" value="GFH08824.1"/>
    <property type="molecule type" value="Genomic_DNA"/>
</dbReference>
<dbReference type="GO" id="GO:0006509">
    <property type="term" value="P:membrane protein ectodomain proteolysis"/>
    <property type="evidence" value="ECO:0007669"/>
    <property type="project" value="TreeGrafter"/>
</dbReference>
<organism evidence="2 3">
    <name type="scientific">Haematococcus lacustris</name>
    <name type="common">Green alga</name>
    <name type="synonym">Haematococcus pluvialis</name>
    <dbReference type="NCBI Taxonomy" id="44745"/>
    <lineage>
        <taxon>Eukaryota</taxon>
        <taxon>Viridiplantae</taxon>
        <taxon>Chlorophyta</taxon>
        <taxon>core chlorophytes</taxon>
        <taxon>Chlorophyceae</taxon>
        <taxon>CS clade</taxon>
        <taxon>Chlamydomonadales</taxon>
        <taxon>Haematococcaceae</taxon>
        <taxon>Haematococcus</taxon>
    </lineage>
</organism>
<dbReference type="GO" id="GO:0070765">
    <property type="term" value="C:gamma-secretase complex"/>
    <property type="evidence" value="ECO:0007669"/>
    <property type="project" value="TreeGrafter"/>
</dbReference>
<accession>A0A699YQ07</accession>
<feature type="transmembrane region" description="Helical" evidence="1">
    <location>
        <begin position="73"/>
        <end position="96"/>
    </location>
</feature>
<evidence type="ECO:0000313" key="2">
    <source>
        <dbReference type="EMBL" id="GFH08824.1"/>
    </source>
</evidence>
<dbReference type="AlphaFoldDB" id="A0A699YQ07"/>
<keyword evidence="3" id="KW-1185">Reference proteome</keyword>
<feature type="non-terminal residue" evidence="2">
    <location>
        <position position="1"/>
    </location>
</feature>
<gene>
    <name evidence="2" type="ORF">HaLaN_03855</name>
</gene>
<protein>
    <submittedName>
        <fullName evidence="2">Uncharacterized protein</fullName>
    </submittedName>
</protein>
<dbReference type="PANTHER" id="PTHR10202:SF13">
    <property type="entry name" value="PRESENILIN HOMOLOG"/>
    <property type="match status" value="1"/>
</dbReference>
<comment type="caution">
    <text evidence="2">The sequence shown here is derived from an EMBL/GenBank/DDBJ whole genome shotgun (WGS) entry which is preliminary data.</text>
</comment>
<keyword evidence="1" id="KW-0812">Transmembrane</keyword>
<reference evidence="2 3" key="1">
    <citation type="submission" date="2020-02" db="EMBL/GenBank/DDBJ databases">
        <title>Draft genome sequence of Haematococcus lacustris strain NIES-144.</title>
        <authorList>
            <person name="Morimoto D."/>
            <person name="Nakagawa S."/>
            <person name="Yoshida T."/>
            <person name="Sawayama S."/>
        </authorList>
    </citation>
    <scope>NUCLEOTIDE SEQUENCE [LARGE SCALE GENOMIC DNA]</scope>
    <source>
        <strain evidence="2 3">NIES-144</strain>
    </source>
</reference>
<dbReference type="Pfam" id="PF01080">
    <property type="entry name" value="Presenilin"/>
    <property type="match status" value="1"/>
</dbReference>
<evidence type="ECO:0000313" key="3">
    <source>
        <dbReference type="Proteomes" id="UP000485058"/>
    </source>
</evidence>
<evidence type="ECO:0000256" key="1">
    <source>
        <dbReference type="SAM" id="Phobius"/>
    </source>
</evidence>
<dbReference type="PANTHER" id="PTHR10202">
    <property type="entry name" value="PRESENILIN"/>
    <property type="match status" value="1"/>
</dbReference>
<feature type="transmembrane region" description="Helical" evidence="1">
    <location>
        <begin position="20"/>
        <end position="38"/>
    </location>
</feature>
<sequence>MQDERKRSVLDTLGEEVTGIVAPVSLCMLITVILVRILNPDGSSSASGSSIIIASVAYNENPNDSASTKFSGALLNAVIFAGIMAAMTFVLVALFYYKAWNIHVDVFSFLFSLLNFSVG</sequence>
<dbReference type="InterPro" id="IPR001108">
    <property type="entry name" value="Peptidase_A22A"/>
</dbReference>
<dbReference type="Proteomes" id="UP000485058">
    <property type="component" value="Unassembled WGS sequence"/>
</dbReference>
<proteinExistence type="predicted"/>
<name>A0A699YQ07_HAELA</name>
<feature type="non-terminal residue" evidence="2">
    <location>
        <position position="119"/>
    </location>
</feature>
<dbReference type="GO" id="GO:0016485">
    <property type="term" value="P:protein processing"/>
    <property type="evidence" value="ECO:0007669"/>
    <property type="project" value="InterPro"/>
</dbReference>